<feature type="transmembrane region" description="Helical" evidence="8">
    <location>
        <begin position="188"/>
        <end position="208"/>
    </location>
</feature>
<keyword evidence="7 8" id="KW-0472">Membrane</keyword>
<feature type="transmembrane region" description="Helical" evidence="8">
    <location>
        <begin position="12"/>
        <end position="45"/>
    </location>
</feature>
<evidence type="ECO:0000256" key="5">
    <source>
        <dbReference type="ARBA" id="ARBA00022970"/>
    </source>
</evidence>
<dbReference type="Gene3D" id="1.10.3720.10">
    <property type="entry name" value="MetI-like"/>
    <property type="match status" value="1"/>
</dbReference>
<accession>A0A1G5FJC0</accession>
<name>A0A1G5FJC0_9FIRM</name>
<evidence type="ECO:0000256" key="2">
    <source>
        <dbReference type="ARBA" id="ARBA00022448"/>
    </source>
</evidence>
<keyword evidence="11" id="KW-1185">Reference proteome</keyword>
<keyword evidence="5" id="KW-0029">Amino-acid transport</keyword>
<dbReference type="InterPro" id="IPR035906">
    <property type="entry name" value="MetI-like_sf"/>
</dbReference>
<keyword evidence="2 8" id="KW-0813">Transport</keyword>
<sequence length="226" mass="24757">MSTRLLDIIIKALPNIVLAGITVTIPLTLISFAIGMILAIIVAVVRVLKIRVLSEIFRFYVWVFRGTPLLVQLFIIFYGLPGVGLNIPALPSAIIAFSLNVGAYASETIRGAIISVPRSQTEGAIACGLTSWQAIYHIVLPQAIKACIPALFNTFISLVKDTSLAANITITEMFMKTQRIVATTYEPLALYIEVALIYLLFSTGLTYLQKYAEKKLSYNSKNAQIA</sequence>
<feature type="transmembrane region" description="Helical" evidence="8">
    <location>
        <begin position="57"/>
        <end position="80"/>
    </location>
</feature>
<dbReference type="SUPFAM" id="SSF161098">
    <property type="entry name" value="MetI-like"/>
    <property type="match status" value="1"/>
</dbReference>
<gene>
    <name evidence="10" type="ORF">SAMN02910451_02426</name>
</gene>
<dbReference type="NCBIfam" id="TIGR01726">
    <property type="entry name" value="HEQRo_perm_3TM"/>
    <property type="match status" value="1"/>
</dbReference>
<dbReference type="RefSeq" id="WP_074462890.1">
    <property type="nucleotide sequence ID" value="NZ_FMUR01000015.1"/>
</dbReference>
<evidence type="ECO:0000256" key="6">
    <source>
        <dbReference type="ARBA" id="ARBA00022989"/>
    </source>
</evidence>
<proteinExistence type="inferred from homology"/>
<dbReference type="PROSITE" id="PS50928">
    <property type="entry name" value="ABC_TM1"/>
    <property type="match status" value="1"/>
</dbReference>
<evidence type="ECO:0000259" key="9">
    <source>
        <dbReference type="PROSITE" id="PS50928"/>
    </source>
</evidence>
<evidence type="ECO:0000256" key="3">
    <source>
        <dbReference type="ARBA" id="ARBA00022475"/>
    </source>
</evidence>
<dbReference type="Pfam" id="PF00528">
    <property type="entry name" value="BPD_transp_1"/>
    <property type="match status" value="1"/>
</dbReference>
<dbReference type="Proteomes" id="UP000183047">
    <property type="component" value="Unassembled WGS sequence"/>
</dbReference>
<dbReference type="GO" id="GO:0006865">
    <property type="term" value="P:amino acid transport"/>
    <property type="evidence" value="ECO:0007669"/>
    <property type="project" value="UniProtKB-KW"/>
</dbReference>
<dbReference type="OrthoDB" id="9787841at2"/>
<dbReference type="EMBL" id="FMUR01000015">
    <property type="protein sequence ID" value="SCY39251.1"/>
    <property type="molecule type" value="Genomic_DNA"/>
</dbReference>
<organism evidence="10 11">
    <name type="scientific">Butyrivibrio hungatei</name>
    <dbReference type="NCBI Taxonomy" id="185008"/>
    <lineage>
        <taxon>Bacteria</taxon>
        <taxon>Bacillati</taxon>
        <taxon>Bacillota</taxon>
        <taxon>Clostridia</taxon>
        <taxon>Lachnospirales</taxon>
        <taxon>Lachnospiraceae</taxon>
        <taxon>Butyrivibrio</taxon>
    </lineage>
</organism>
<dbReference type="InterPro" id="IPR010065">
    <property type="entry name" value="AA_ABC_transptr_permease_3TM"/>
</dbReference>
<dbReference type="InterPro" id="IPR043429">
    <property type="entry name" value="ArtM/GltK/GlnP/TcyL/YhdX-like"/>
</dbReference>
<dbReference type="GO" id="GO:0043190">
    <property type="term" value="C:ATP-binding cassette (ABC) transporter complex"/>
    <property type="evidence" value="ECO:0007669"/>
    <property type="project" value="InterPro"/>
</dbReference>
<evidence type="ECO:0000313" key="10">
    <source>
        <dbReference type="EMBL" id="SCY39251.1"/>
    </source>
</evidence>
<keyword evidence="3" id="KW-1003">Cell membrane</keyword>
<keyword evidence="6 8" id="KW-1133">Transmembrane helix</keyword>
<reference evidence="11" key="1">
    <citation type="submission" date="2016-10" db="EMBL/GenBank/DDBJ databases">
        <authorList>
            <person name="Varghese N."/>
            <person name="Submissions S."/>
        </authorList>
    </citation>
    <scope>NUCLEOTIDE SEQUENCE [LARGE SCALE GENOMIC DNA]</scope>
    <source>
        <strain evidence="11">XBD2006</strain>
    </source>
</reference>
<comment type="similarity">
    <text evidence="8">Belongs to the binding-protein-dependent transport system permease family.</text>
</comment>
<evidence type="ECO:0000256" key="4">
    <source>
        <dbReference type="ARBA" id="ARBA00022692"/>
    </source>
</evidence>
<dbReference type="PANTHER" id="PTHR30614:SF0">
    <property type="entry name" value="L-CYSTINE TRANSPORT SYSTEM PERMEASE PROTEIN TCYL"/>
    <property type="match status" value="1"/>
</dbReference>
<evidence type="ECO:0000256" key="1">
    <source>
        <dbReference type="ARBA" id="ARBA00004651"/>
    </source>
</evidence>
<evidence type="ECO:0000256" key="8">
    <source>
        <dbReference type="RuleBase" id="RU363032"/>
    </source>
</evidence>
<keyword evidence="4 8" id="KW-0812">Transmembrane</keyword>
<feature type="domain" description="ABC transmembrane type-1" evidence="9">
    <location>
        <begin position="21"/>
        <end position="209"/>
    </location>
</feature>
<evidence type="ECO:0000313" key="11">
    <source>
        <dbReference type="Proteomes" id="UP000183047"/>
    </source>
</evidence>
<comment type="subcellular location">
    <subcellularLocation>
        <location evidence="1 8">Cell membrane</location>
        <topology evidence="1 8">Multi-pass membrane protein</topology>
    </subcellularLocation>
</comment>
<protein>
    <submittedName>
        <fullName evidence="10">Cystine transport system permease protein</fullName>
    </submittedName>
</protein>
<dbReference type="CDD" id="cd06261">
    <property type="entry name" value="TM_PBP2"/>
    <property type="match status" value="1"/>
</dbReference>
<dbReference type="GO" id="GO:0022857">
    <property type="term" value="F:transmembrane transporter activity"/>
    <property type="evidence" value="ECO:0007669"/>
    <property type="project" value="InterPro"/>
</dbReference>
<dbReference type="InterPro" id="IPR000515">
    <property type="entry name" value="MetI-like"/>
</dbReference>
<dbReference type="AlphaFoldDB" id="A0A1G5FJC0"/>
<dbReference type="PANTHER" id="PTHR30614">
    <property type="entry name" value="MEMBRANE COMPONENT OF AMINO ACID ABC TRANSPORTER"/>
    <property type="match status" value="1"/>
</dbReference>
<evidence type="ECO:0000256" key="7">
    <source>
        <dbReference type="ARBA" id="ARBA00023136"/>
    </source>
</evidence>